<dbReference type="InterPro" id="IPR038718">
    <property type="entry name" value="SNF2-like_sf"/>
</dbReference>
<dbReference type="PROSITE" id="PS51192">
    <property type="entry name" value="HELICASE_ATP_BIND_1"/>
    <property type="match status" value="1"/>
</dbReference>
<evidence type="ECO:0000256" key="6">
    <source>
        <dbReference type="ARBA" id="ARBA00022806"/>
    </source>
</evidence>
<dbReference type="CDD" id="cd16509">
    <property type="entry name" value="RING-HC_HLTF"/>
    <property type="match status" value="1"/>
</dbReference>
<gene>
    <name evidence="14" type="ORF">N332_09061</name>
</gene>
<feature type="non-terminal residue" evidence="14">
    <location>
        <position position="1"/>
    </location>
</feature>
<dbReference type="InterPro" id="IPR014905">
    <property type="entry name" value="HIRAN"/>
</dbReference>
<dbReference type="Gene3D" id="3.30.40.10">
    <property type="entry name" value="Zinc/RING finger domain, C3HC4 (zinc finger)"/>
    <property type="match status" value="1"/>
</dbReference>
<dbReference type="Pfam" id="PF13923">
    <property type="entry name" value="zf-C3HC4_2"/>
    <property type="match status" value="1"/>
</dbReference>
<keyword evidence="6 14" id="KW-0347">Helicase</keyword>
<dbReference type="InterPro" id="IPR050628">
    <property type="entry name" value="SNF2_RAD54_helicase_TF"/>
</dbReference>
<feature type="domain" description="Helicase ATP-binding" evidence="12">
    <location>
        <begin position="456"/>
        <end position="584"/>
    </location>
</feature>
<dbReference type="Gene3D" id="3.30.70.2330">
    <property type="match status" value="1"/>
</dbReference>
<evidence type="ECO:0000313" key="14">
    <source>
        <dbReference type="EMBL" id="KFQ27117.1"/>
    </source>
</evidence>
<dbReference type="SMART" id="SM00184">
    <property type="entry name" value="RING"/>
    <property type="match status" value="1"/>
</dbReference>
<evidence type="ECO:0000256" key="5">
    <source>
        <dbReference type="ARBA" id="ARBA00022801"/>
    </source>
</evidence>
<dbReference type="InterPro" id="IPR013083">
    <property type="entry name" value="Znf_RING/FYVE/PHD"/>
</dbReference>
<proteinExistence type="predicted"/>
<feature type="domain" description="RING-type" evidence="11">
    <location>
        <begin position="738"/>
        <end position="779"/>
    </location>
</feature>
<keyword evidence="3" id="KW-0547">Nucleotide-binding</keyword>
<feature type="domain" description="Helicase C-terminal" evidence="13">
    <location>
        <begin position="816"/>
        <end position="975"/>
    </location>
</feature>
<keyword evidence="9" id="KW-0539">Nucleus</keyword>
<dbReference type="GO" id="GO:0016818">
    <property type="term" value="F:hydrolase activity, acting on acid anhydrides, in phosphorus-containing anhydrides"/>
    <property type="evidence" value="ECO:0007669"/>
    <property type="project" value="InterPro"/>
</dbReference>
<dbReference type="GO" id="GO:0004386">
    <property type="term" value="F:helicase activity"/>
    <property type="evidence" value="ECO:0007669"/>
    <property type="project" value="UniProtKB-KW"/>
</dbReference>
<dbReference type="Gene3D" id="3.40.50.300">
    <property type="entry name" value="P-loop containing nucleotide triphosphate hydrolases"/>
    <property type="match status" value="1"/>
</dbReference>
<keyword evidence="8" id="KW-0067">ATP-binding</keyword>
<dbReference type="GO" id="GO:0006281">
    <property type="term" value="P:DNA repair"/>
    <property type="evidence" value="ECO:0007669"/>
    <property type="project" value="TreeGrafter"/>
</dbReference>
<dbReference type="SMART" id="SM00490">
    <property type="entry name" value="HELICc"/>
    <property type="match status" value="1"/>
</dbReference>
<dbReference type="SMART" id="SM00910">
    <property type="entry name" value="HIRAN"/>
    <property type="match status" value="1"/>
</dbReference>
<dbReference type="GO" id="GO:0005524">
    <property type="term" value="F:ATP binding"/>
    <property type="evidence" value="ECO:0007669"/>
    <property type="project" value="UniProtKB-KW"/>
</dbReference>
<evidence type="ECO:0000256" key="9">
    <source>
        <dbReference type="ARBA" id="ARBA00023242"/>
    </source>
</evidence>
<comment type="subcellular location">
    <subcellularLocation>
        <location evidence="1">Nucleus</location>
    </subcellularLocation>
</comment>
<evidence type="ECO:0000256" key="10">
    <source>
        <dbReference type="PROSITE-ProRule" id="PRU00175"/>
    </source>
</evidence>
<dbReference type="Pfam" id="PF00176">
    <property type="entry name" value="SNF2-rel_dom"/>
    <property type="match status" value="1"/>
</dbReference>
<dbReference type="InterPro" id="IPR000330">
    <property type="entry name" value="SNF2_N"/>
</dbReference>
<evidence type="ECO:0000256" key="3">
    <source>
        <dbReference type="ARBA" id="ARBA00022741"/>
    </source>
</evidence>
<feature type="non-terminal residue" evidence="14">
    <location>
        <position position="987"/>
    </location>
</feature>
<dbReference type="EMBL" id="KK798581">
    <property type="protein sequence ID" value="KFQ27117.1"/>
    <property type="molecule type" value="Genomic_DNA"/>
</dbReference>
<protein>
    <submittedName>
        <fullName evidence="14">Helicase-like transcription factor</fullName>
    </submittedName>
</protein>
<dbReference type="CDD" id="cd18793">
    <property type="entry name" value="SF2_C_SNF"/>
    <property type="match status" value="1"/>
</dbReference>
<dbReference type="SUPFAM" id="SSF52540">
    <property type="entry name" value="P-loop containing nucleoside triphosphate hydrolases"/>
    <property type="match status" value="2"/>
</dbReference>
<evidence type="ECO:0000256" key="7">
    <source>
        <dbReference type="ARBA" id="ARBA00022833"/>
    </source>
</evidence>
<dbReference type="Gene3D" id="3.40.50.10810">
    <property type="entry name" value="Tandem AAA-ATPase domain"/>
    <property type="match status" value="2"/>
</dbReference>
<evidence type="ECO:0000259" key="11">
    <source>
        <dbReference type="PROSITE" id="PS50089"/>
    </source>
</evidence>
<evidence type="ECO:0000259" key="13">
    <source>
        <dbReference type="PROSITE" id="PS51194"/>
    </source>
</evidence>
<reference evidence="14 15" key="1">
    <citation type="submission" date="2014-04" db="EMBL/GenBank/DDBJ databases">
        <title>Genome evolution of avian class.</title>
        <authorList>
            <person name="Zhang G."/>
            <person name="Li C."/>
        </authorList>
    </citation>
    <scope>NUCLEOTIDE SEQUENCE [LARGE SCALE GENOMIC DNA]</scope>
    <source>
        <strain evidence="14">BGI_N332</strain>
    </source>
</reference>
<dbReference type="GO" id="GO:0005634">
    <property type="term" value="C:nucleus"/>
    <property type="evidence" value="ECO:0007669"/>
    <property type="project" value="UniProtKB-SubCell"/>
</dbReference>
<dbReference type="PROSITE" id="PS00518">
    <property type="entry name" value="ZF_RING_1"/>
    <property type="match status" value="1"/>
</dbReference>
<dbReference type="PANTHER" id="PTHR45626">
    <property type="entry name" value="TRANSCRIPTION TERMINATION FACTOR 2-RELATED"/>
    <property type="match status" value="1"/>
</dbReference>
<dbReference type="InterPro" id="IPR014001">
    <property type="entry name" value="Helicase_ATP-bd"/>
</dbReference>
<keyword evidence="7" id="KW-0862">Zinc</keyword>
<evidence type="ECO:0000259" key="12">
    <source>
        <dbReference type="PROSITE" id="PS51192"/>
    </source>
</evidence>
<keyword evidence="5" id="KW-0378">Hydrolase</keyword>
<dbReference type="PROSITE" id="PS51194">
    <property type="entry name" value="HELICASE_CTER"/>
    <property type="match status" value="1"/>
</dbReference>
<dbReference type="GO" id="GO:0003676">
    <property type="term" value="F:nucleic acid binding"/>
    <property type="evidence" value="ECO:0007669"/>
    <property type="project" value="InterPro"/>
</dbReference>
<dbReference type="InterPro" id="IPR001650">
    <property type="entry name" value="Helicase_C-like"/>
</dbReference>
<accession>A0A091REP1</accession>
<evidence type="ECO:0000256" key="8">
    <source>
        <dbReference type="ARBA" id="ARBA00022840"/>
    </source>
</evidence>
<organism evidence="14 15">
    <name type="scientific">Mesitornis unicolor</name>
    <name type="common">brown roatelo</name>
    <dbReference type="NCBI Taxonomy" id="54374"/>
    <lineage>
        <taxon>Eukaryota</taxon>
        <taxon>Metazoa</taxon>
        <taxon>Chordata</taxon>
        <taxon>Craniata</taxon>
        <taxon>Vertebrata</taxon>
        <taxon>Euteleostomi</taxon>
        <taxon>Archelosauria</taxon>
        <taxon>Archosauria</taxon>
        <taxon>Dinosauria</taxon>
        <taxon>Saurischia</taxon>
        <taxon>Theropoda</taxon>
        <taxon>Coelurosauria</taxon>
        <taxon>Aves</taxon>
        <taxon>Neognathae</taxon>
        <taxon>Neoaves</taxon>
        <taxon>Columbimorphae</taxon>
        <taxon>Mesitornithiformes</taxon>
        <taxon>Mesitornithidae</taxon>
        <taxon>Mesitornis</taxon>
    </lineage>
</organism>
<dbReference type="InterPro" id="IPR017907">
    <property type="entry name" value="Znf_RING_CS"/>
</dbReference>
<keyword evidence="4 10" id="KW-0863">Zinc-finger</keyword>
<dbReference type="AlphaFoldDB" id="A0A091REP1"/>
<dbReference type="InterPro" id="IPR001841">
    <property type="entry name" value="Znf_RING"/>
</dbReference>
<dbReference type="Pfam" id="PF08797">
    <property type="entry name" value="HIRAN"/>
    <property type="match status" value="1"/>
</dbReference>
<dbReference type="InterPro" id="IPR027417">
    <property type="entry name" value="P-loop_NTPase"/>
</dbReference>
<dbReference type="GO" id="GO:0008270">
    <property type="term" value="F:zinc ion binding"/>
    <property type="evidence" value="ECO:0007669"/>
    <property type="project" value="UniProtKB-KW"/>
</dbReference>
<evidence type="ECO:0000256" key="2">
    <source>
        <dbReference type="ARBA" id="ARBA00022723"/>
    </source>
</evidence>
<dbReference type="SUPFAM" id="SSF57850">
    <property type="entry name" value="RING/U-box"/>
    <property type="match status" value="1"/>
</dbReference>
<dbReference type="InterPro" id="IPR049730">
    <property type="entry name" value="SNF2/RAD54-like_C"/>
</dbReference>
<dbReference type="GO" id="GO:0008094">
    <property type="term" value="F:ATP-dependent activity, acting on DNA"/>
    <property type="evidence" value="ECO:0007669"/>
    <property type="project" value="TreeGrafter"/>
</dbReference>
<evidence type="ECO:0000256" key="1">
    <source>
        <dbReference type="ARBA" id="ARBA00004123"/>
    </source>
</evidence>
<dbReference type="Pfam" id="PF00271">
    <property type="entry name" value="Helicase_C"/>
    <property type="match status" value="1"/>
</dbReference>
<dbReference type="PANTHER" id="PTHR45626:SF17">
    <property type="entry name" value="HELICASE-LIKE TRANSCRIPTION FACTOR"/>
    <property type="match status" value="1"/>
</dbReference>
<evidence type="ECO:0000256" key="4">
    <source>
        <dbReference type="ARBA" id="ARBA00022771"/>
    </source>
</evidence>
<name>A0A091REP1_9AVES</name>
<dbReference type="Proteomes" id="UP000053369">
    <property type="component" value="Unassembled WGS sequence"/>
</dbReference>
<keyword evidence="2" id="KW-0479">Metal-binding</keyword>
<dbReference type="SMART" id="SM00487">
    <property type="entry name" value="DEXDc"/>
    <property type="match status" value="1"/>
</dbReference>
<sequence length="987" mass="110261">NYSHFSASDIYSSLGLEDFPSVSDAFGTEEDADSAVLYGTLRGTVVGLRYYTGIVNNNEMVALQRDPSNPYDKNAVKVNNVNGDQVGHIKKELAAALAGIMDNKLALVEGVVPYGAKNAFTMPIQMSFWGREENKQAVLDQLKMHGFKLGPPLKGPEWDFGSKRISGRAGPSYSAPVQAAVQLTTEQLKSEFDKLFEDLKEDDKTCEMEGPEAVGTLLLPHQKQALAWMVSRENSNDLPPFWEERSNFYYNVLTNFAEKQRPKNVLGGILADDMGLGKTLTTIALILTNFQDGKPLPVEKMTSDRLHYAKTGLITRLKTMCISHKYQFLLYEDSSSVTKPGVPNVEKFETTLKYSSCLPKRDKAKKPRYSGNCDLGESEEWLQQQKELMHAYALLGVRSLSVWLFAATSCVIQEDTGIASVLLPSSTSLKRQTKRKGTASIQSVEKKCSGDGPRATLIVCPLSVLSNWIDQFEQHVHQDFHVNIYVYYGSERKKDPSVLSEQDIVLTTYNILATDYGIRGDSPLHKVKWLRIVLDEGHTIRNPNAQQTKAALNLEGHRRWVLTGTPIQNSVKDLWSLISFLKLKPFTDREWWHRTIQRPVTMGAPGGLGRLQSLIRSITLRRTKTSKVKGKPVLELPERKVLIQYVTLSEEERQVYQSVKKEGKATISRFFSEGTVLAHYADVLGILLRLRQLCCHPHLCVNTSSSSISADNKSPEELNETLVSKMKFVLSSGSDEECAVCLESLTLPVITRCAHVFCKPCIFEVIRSEQPNAKCPLCRNELRVEHLVQCPLEEETDASTGQKSDQEWISSSKVNALMHALIELRRDNPTAKCLVVSQFTTFLSLIENPLRESGFAFTRLDGSMAQKKRVKAIRCFQSSQAGAPTVMLLSLKAGGEGLNLTAASRVFLMDPAWNPAAEDQCFDRCHRLGQTHDVVITKFIVKNSVEENMLKIQNKKRELAAGAFATKKPSASELKQTKINEIKALID</sequence>
<dbReference type="PROSITE" id="PS50089">
    <property type="entry name" value="ZF_RING_2"/>
    <property type="match status" value="1"/>
</dbReference>
<keyword evidence="15" id="KW-1185">Reference proteome</keyword>
<evidence type="ECO:0000313" key="15">
    <source>
        <dbReference type="Proteomes" id="UP000053369"/>
    </source>
</evidence>